<dbReference type="PANTHER" id="PTHR23079:SF55">
    <property type="entry name" value="RNA-DIRECTED RNA POLYMERASE"/>
    <property type="match status" value="1"/>
</dbReference>
<keyword evidence="4 8" id="KW-0548">Nucleotidyltransferase</keyword>
<accession>A0A167UW11</accession>
<feature type="region of interest" description="Disordered" evidence="9">
    <location>
        <begin position="1316"/>
        <end position="1344"/>
    </location>
</feature>
<keyword evidence="6" id="KW-0943">RNA-mediated gene silencing</keyword>
<dbReference type="Pfam" id="PF26253">
    <property type="entry name" value="RdRP_head"/>
    <property type="match status" value="1"/>
</dbReference>
<dbReference type="GO" id="GO:0003968">
    <property type="term" value="F:RNA-directed RNA polymerase activity"/>
    <property type="evidence" value="ECO:0007669"/>
    <property type="project" value="UniProtKB-KW"/>
</dbReference>
<evidence type="ECO:0000256" key="5">
    <source>
        <dbReference type="ARBA" id="ARBA00022884"/>
    </source>
</evidence>
<comment type="caution">
    <text evidence="12">The sequence shown here is derived from an EMBL/GenBank/DDBJ whole genome shotgun (WGS) entry which is preliminary data.</text>
</comment>
<evidence type="ECO:0000313" key="13">
    <source>
        <dbReference type="Proteomes" id="UP000242877"/>
    </source>
</evidence>
<proteinExistence type="inferred from homology"/>
<dbReference type="InterPro" id="IPR057596">
    <property type="entry name" value="RDRP_core"/>
</dbReference>
<evidence type="ECO:0000256" key="1">
    <source>
        <dbReference type="ARBA" id="ARBA00005762"/>
    </source>
</evidence>
<evidence type="ECO:0000259" key="11">
    <source>
        <dbReference type="Pfam" id="PF26253"/>
    </source>
</evidence>
<feature type="region of interest" description="Disordered" evidence="9">
    <location>
        <begin position="1"/>
        <end position="54"/>
    </location>
</feature>
<organism evidence="12 13">
    <name type="scientific">Ascosphaera apis ARSEF 7405</name>
    <dbReference type="NCBI Taxonomy" id="392613"/>
    <lineage>
        <taxon>Eukaryota</taxon>
        <taxon>Fungi</taxon>
        <taxon>Dikarya</taxon>
        <taxon>Ascomycota</taxon>
        <taxon>Pezizomycotina</taxon>
        <taxon>Eurotiomycetes</taxon>
        <taxon>Eurotiomycetidae</taxon>
        <taxon>Onygenales</taxon>
        <taxon>Ascosphaeraceae</taxon>
        <taxon>Ascosphaera</taxon>
    </lineage>
</organism>
<dbReference type="Proteomes" id="UP000242877">
    <property type="component" value="Unassembled WGS sequence"/>
</dbReference>
<reference evidence="12 13" key="1">
    <citation type="journal article" date="2016" name="Genome Biol. Evol.">
        <title>Divergent and convergent evolution of fungal pathogenicity.</title>
        <authorList>
            <person name="Shang Y."/>
            <person name="Xiao G."/>
            <person name="Zheng P."/>
            <person name="Cen K."/>
            <person name="Zhan S."/>
            <person name="Wang C."/>
        </authorList>
    </citation>
    <scope>NUCLEOTIDE SEQUENCE [LARGE SCALE GENOMIC DNA]</scope>
    <source>
        <strain evidence="12 13">ARSEF 7405</strain>
    </source>
</reference>
<dbReference type="GO" id="GO:0003723">
    <property type="term" value="F:RNA binding"/>
    <property type="evidence" value="ECO:0007669"/>
    <property type="project" value="UniProtKB-KW"/>
</dbReference>
<evidence type="ECO:0000256" key="2">
    <source>
        <dbReference type="ARBA" id="ARBA00022484"/>
    </source>
</evidence>
<feature type="compositionally biased region" description="Polar residues" evidence="9">
    <location>
        <begin position="1233"/>
        <end position="1242"/>
    </location>
</feature>
<sequence>MSRRSLAPSGGIYATKGSRVERHHSLRGRQLAPQNTQVIQQRKDGPPPPPSASVALAQHIRPEWATRDSICVRLHNLPIWATTWIIYRTFAQYGTIDSIEIFEDSRQKRDGKGRIRFRPPPSNAFWSSRRHALVTEDYPPVEIVINLEALPPIRTITNQSQGPGTNTVQELDVPLTSIAFGTLINDQKLLITKSVQGGRISVGAHHRKLDLFFQIAQRNAHTSAIELRDYRYRIPIAQLTHICRIPDIQGRAAFAIPLQSPPLCYRKLQNPVSTFSDSDTRWNSRDTWYRQTDIVANPRDLVSLPITLNKPRAMIDIGRCTTIVFQSHLSPAVKTSKLSQLFTLLENLNIQSNETLDVQLLTTPPADAWKSLNPAGPDLTGAPSSSLNDLIVQGYTPLPFTVRYQLEVCISHGYISEFTICDEFITRLASLPEHEARARLELVALNKKPLHDPMELFSLEGAFGPSSNNIPYHCCQMRTARVTPTTIYYNSPSIETSNRVIRRYIEFADRFLRVRFTDERLEGRIMSSYNNTMDEVFTRIKRTLRNGIRIGDRHYEFLAFGNSQFREHGAYFFAGLPHLNASHIRAWMGQFKDIRNIAKHSARLGQCFSTTRAVTGTPVQVIKIPDVERNGYNFSDGVGRISKFLAQMIKAEFGIKPDPAEPPSVFQFRLGGCKGILVVSPEAQKHQIHIRDSQHKFDAPSNGLEVIRYSQFSVASLNRQLIVVLSALGVSDNVFIHKLRSMVRSLERAMTDEGTAVNMLTKYIDPNEATLFLASLIQSGFQSIKEPFVTSLLQLWRSWQIKYLKEKAKIIIEKGACLLGCLDETATLRGYTSHVPPDNASRDEKIAHLPEIFVQISRHDRGDCEVIQGLCILARNPSLHPGDIRVVRAVDVPALHYLRDVVVLPQTGDRDVASMCSGGDLDGDEYVIIWDQDILPEKWFEAPMDYTAPKSPVLDRDVTVDDITSFFVTYMKNDHLPQIAHAHLALADFLDDGVYDRKCMQLAELHSAAVDYNKTGLPAVMSTNLRPRKWPHFMEKRFKSQEQIYRSKKILGQLYDAVDRIEFEPKTRGSFDVRILESNIEVSDELMQRALETKVRYDLEMRRTMTQHQIKTEFEVFSTFVMSHANLSNDFKFHEELGRISSNLRSRFHDICVEIAGGKDHASLAPLAVAMYRVTADELMRYQQQTPNGENSIADAPLISFPWVLHTTLCEIATGKVGIDFEYASRSLNDQKVEQGATSTNQGDEKPLSADPGDLLLALDSDTQDEETADEVKQSNCEVKIVNNDVHSLYEEPLPQDLAPEPLYLPDTKPVPSIVSQNSGSQNSVVPDIGLSPDNVSEEDTDEEEIIEDPAMVHSLSTKLDALLSM</sequence>
<evidence type="ECO:0000256" key="4">
    <source>
        <dbReference type="ARBA" id="ARBA00022695"/>
    </source>
</evidence>
<feature type="domain" description="RDRP C-terminal head" evidence="11">
    <location>
        <begin position="1080"/>
        <end position="1214"/>
    </location>
</feature>
<dbReference type="InterPro" id="IPR007855">
    <property type="entry name" value="RDRP"/>
</dbReference>
<dbReference type="OrthoDB" id="6513042at2759"/>
<dbReference type="InterPro" id="IPR035979">
    <property type="entry name" value="RBD_domain_sf"/>
</dbReference>
<dbReference type="EC" id="2.7.7.48" evidence="8"/>
<dbReference type="PANTHER" id="PTHR23079">
    <property type="entry name" value="RNA-DEPENDENT RNA POLYMERASE"/>
    <property type="match status" value="1"/>
</dbReference>
<dbReference type="SUPFAM" id="SSF54928">
    <property type="entry name" value="RNA-binding domain, RBD"/>
    <property type="match status" value="1"/>
</dbReference>
<keyword evidence="2 8" id="KW-0696">RNA-directed RNA polymerase</keyword>
<feature type="domain" description="RDRP core" evidence="10">
    <location>
        <begin position="482"/>
        <end position="1058"/>
    </location>
</feature>
<evidence type="ECO:0000256" key="9">
    <source>
        <dbReference type="SAM" id="MobiDB-lite"/>
    </source>
</evidence>
<keyword evidence="3 8" id="KW-0808">Transferase</keyword>
<comment type="similarity">
    <text evidence="1 8">Belongs to the RdRP family.</text>
</comment>
<keyword evidence="13" id="KW-1185">Reference proteome</keyword>
<feature type="region of interest" description="Disordered" evidence="9">
    <location>
        <begin position="1233"/>
        <end position="1255"/>
    </location>
</feature>
<feature type="compositionally biased region" description="Low complexity" evidence="9">
    <location>
        <begin position="1316"/>
        <end position="1326"/>
    </location>
</feature>
<evidence type="ECO:0000256" key="8">
    <source>
        <dbReference type="RuleBase" id="RU363098"/>
    </source>
</evidence>
<dbReference type="GO" id="GO:0031380">
    <property type="term" value="C:nuclear RNA-directed RNA polymerase complex"/>
    <property type="evidence" value="ECO:0007669"/>
    <property type="project" value="TreeGrafter"/>
</dbReference>
<protein>
    <recommendedName>
        <fullName evidence="8">RNA-dependent RNA polymerase</fullName>
        <ecNumber evidence="8">2.7.7.48</ecNumber>
    </recommendedName>
</protein>
<comment type="catalytic activity">
    <reaction evidence="7 8">
        <text>RNA(n) + a ribonucleoside 5'-triphosphate = RNA(n+1) + diphosphate</text>
        <dbReference type="Rhea" id="RHEA:21248"/>
        <dbReference type="Rhea" id="RHEA-COMP:14527"/>
        <dbReference type="Rhea" id="RHEA-COMP:17342"/>
        <dbReference type="ChEBI" id="CHEBI:33019"/>
        <dbReference type="ChEBI" id="CHEBI:61557"/>
        <dbReference type="ChEBI" id="CHEBI:140395"/>
        <dbReference type="EC" id="2.7.7.48"/>
    </reaction>
</comment>
<dbReference type="EMBL" id="AZGZ01000052">
    <property type="protein sequence ID" value="KZZ86677.1"/>
    <property type="molecule type" value="Genomic_DNA"/>
</dbReference>
<keyword evidence="5 8" id="KW-0694">RNA-binding</keyword>
<dbReference type="Pfam" id="PF05183">
    <property type="entry name" value="RdRP"/>
    <property type="match status" value="1"/>
</dbReference>
<evidence type="ECO:0000313" key="12">
    <source>
        <dbReference type="EMBL" id="KZZ86677.1"/>
    </source>
</evidence>
<dbReference type="CDD" id="cd00590">
    <property type="entry name" value="RRM_SF"/>
    <property type="match status" value="1"/>
</dbReference>
<evidence type="ECO:0000259" key="10">
    <source>
        <dbReference type="Pfam" id="PF05183"/>
    </source>
</evidence>
<evidence type="ECO:0000256" key="6">
    <source>
        <dbReference type="ARBA" id="ARBA00023158"/>
    </source>
</evidence>
<evidence type="ECO:0000256" key="7">
    <source>
        <dbReference type="ARBA" id="ARBA00048744"/>
    </source>
</evidence>
<dbReference type="GO" id="GO:0030422">
    <property type="term" value="P:siRNA processing"/>
    <property type="evidence" value="ECO:0007669"/>
    <property type="project" value="TreeGrafter"/>
</dbReference>
<dbReference type="VEuPathDB" id="FungiDB:AAP_06339"/>
<evidence type="ECO:0000256" key="3">
    <source>
        <dbReference type="ARBA" id="ARBA00022679"/>
    </source>
</evidence>
<name>A0A167UW11_9EURO</name>
<gene>
    <name evidence="12" type="ORF">AAP_06339</name>
</gene>
<dbReference type="InterPro" id="IPR058752">
    <property type="entry name" value="RDRP_C_head"/>
</dbReference>